<dbReference type="PROSITE" id="PS51186">
    <property type="entry name" value="GNAT"/>
    <property type="match status" value="1"/>
</dbReference>
<keyword evidence="2" id="KW-0808">Transferase</keyword>
<comment type="caution">
    <text evidence="2">The sequence shown here is derived from an EMBL/GenBank/DDBJ whole genome shotgun (WGS) entry which is preliminary data.</text>
</comment>
<reference evidence="2 3" key="1">
    <citation type="submission" date="2014-11" db="EMBL/GenBank/DDBJ databases">
        <title>Draft Genome Sequences of Paenibacillus polymyxa NRRL B-30509 and Paenibacillus terrae NRRL B-30644, Strains from a Poultry Environment that Produce Tridecaptin A and Paenicidins.</title>
        <authorList>
            <person name="van Belkum M.J."/>
            <person name="Lohans C.T."/>
            <person name="Vederas J.C."/>
        </authorList>
    </citation>
    <scope>NUCLEOTIDE SEQUENCE [LARGE SCALE GENOMIC DNA]</scope>
    <source>
        <strain evidence="2 3">NRRL B-30644</strain>
    </source>
</reference>
<dbReference type="InterPro" id="IPR051908">
    <property type="entry name" value="Ribosomal_N-acetyltransferase"/>
</dbReference>
<dbReference type="RefSeq" id="WP_044646701.1">
    <property type="nucleotide sequence ID" value="NZ_JTHP01000025.1"/>
</dbReference>
<dbReference type="OrthoDB" id="9799321at2"/>
<proteinExistence type="predicted"/>
<dbReference type="Proteomes" id="UP000032534">
    <property type="component" value="Unassembled WGS sequence"/>
</dbReference>
<feature type="domain" description="N-acetyltransferase" evidence="1">
    <location>
        <begin position="36"/>
        <end position="192"/>
    </location>
</feature>
<organism evidence="2 3">
    <name type="scientific">Paenibacillus terrae</name>
    <dbReference type="NCBI Taxonomy" id="159743"/>
    <lineage>
        <taxon>Bacteria</taxon>
        <taxon>Bacillati</taxon>
        <taxon>Bacillota</taxon>
        <taxon>Bacilli</taxon>
        <taxon>Bacillales</taxon>
        <taxon>Paenibacillaceae</taxon>
        <taxon>Paenibacillus</taxon>
    </lineage>
</organism>
<sequence>MSKEKTDQPSPILFLFPEQFQTERLTLRAPQWGDGAMVNEAIRESVDELRPWLPFARNLPTPEESEIRSRQARLQFLDRTDMMLYVFDTASGAFVASSGLHRIDWAARKFEIGYWVRTSCTGKGMITEAVHGITDFAIQHLEANRLEIRCDSRNTRSAKVAERAGFTLEGVLRNVEYDEEGTLASQMIFAKVRGIEF</sequence>
<keyword evidence="3" id="KW-1185">Reference proteome</keyword>
<evidence type="ECO:0000313" key="2">
    <source>
        <dbReference type="EMBL" id="KJD45085.1"/>
    </source>
</evidence>
<dbReference type="PANTHER" id="PTHR43441">
    <property type="entry name" value="RIBOSOMAL-PROTEIN-SERINE ACETYLTRANSFERASE"/>
    <property type="match status" value="1"/>
</dbReference>
<accession>A0A0D7X102</accession>
<dbReference type="GO" id="GO:0008999">
    <property type="term" value="F:protein-N-terminal-alanine acetyltransferase activity"/>
    <property type="evidence" value="ECO:0007669"/>
    <property type="project" value="TreeGrafter"/>
</dbReference>
<protein>
    <submittedName>
        <fullName evidence="2">Acetyltransferase</fullName>
    </submittedName>
</protein>
<dbReference type="SUPFAM" id="SSF55729">
    <property type="entry name" value="Acyl-CoA N-acyltransferases (Nat)"/>
    <property type="match status" value="1"/>
</dbReference>
<dbReference type="InterPro" id="IPR000182">
    <property type="entry name" value="GNAT_dom"/>
</dbReference>
<dbReference type="PANTHER" id="PTHR43441:SF3">
    <property type="entry name" value="ACETYLTRANSFERASE"/>
    <property type="match status" value="1"/>
</dbReference>
<dbReference type="GO" id="GO:0005737">
    <property type="term" value="C:cytoplasm"/>
    <property type="evidence" value="ECO:0007669"/>
    <property type="project" value="TreeGrafter"/>
</dbReference>
<dbReference type="Gene3D" id="3.40.630.30">
    <property type="match status" value="1"/>
</dbReference>
<evidence type="ECO:0000259" key="1">
    <source>
        <dbReference type="PROSITE" id="PS51186"/>
    </source>
</evidence>
<dbReference type="EMBL" id="JTHP01000025">
    <property type="protein sequence ID" value="KJD45085.1"/>
    <property type="molecule type" value="Genomic_DNA"/>
</dbReference>
<dbReference type="PATRIC" id="fig|159743.3.peg.3094"/>
<dbReference type="InterPro" id="IPR016181">
    <property type="entry name" value="Acyl_CoA_acyltransferase"/>
</dbReference>
<dbReference type="GO" id="GO:1990189">
    <property type="term" value="F:protein N-terminal-serine acetyltransferase activity"/>
    <property type="evidence" value="ECO:0007669"/>
    <property type="project" value="TreeGrafter"/>
</dbReference>
<gene>
    <name evidence="2" type="ORF">QD47_13925</name>
</gene>
<dbReference type="Pfam" id="PF13302">
    <property type="entry name" value="Acetyltransf_3"/>
    <property type="match status" value="1"/>
</dbReference>
<dbReference type="AlphaFoldDB" id="A0A0D7X102"/>
<evidence type="ECO:0000313" key="3">
    <source>
        <dbReference type="Proteomes" id="UP000032534"/>
    </source>
</evidence>
<name>A0A0D7X102_9BACL</name>